<comment type="caution">
    <text evidence="1">The sequence shown here is derived from an EMBL/GenBank/DDBJ whole genome shotgun (WGS) entry which is preliminary data.</text>
</comment>
<accession>A0ABV3RS06</accession>
<dbReference type="Proteomes" id="UP001556098">
    <property type="component" value="Unassembled WGS sequence"/>
</dbReference>
<organism evidence="1 2">
    <name type="scientific">Sulfitobacter sediminis</name>
    <dbReference type="NCBI Taxonomy" id="3234186"/>
    <lineage>
        <taxon>Bacteria</taxon>
        <taxon>Pseudomonadati</taxon>
        <taxon>Pseudomonadota</taxon>
        <taxon>Alphaproteobacteria</taxon>
        <taxon>Rhodobacterales</taxon>
        <taxon>Roseobacteraceae</taxon>
        <taxon>Sulfitobacter</taxon>
    </lineage>
</organism>
<dbReference type="Pfam" id="PF06080">
    <property type="entry name" value="DUF938"/>
    <property type="match status" value="1"/>
</dbReference>
<protein>
    <submittedName>
        <fullName evidence="1">DUF938 domain-containing protein</fullName>
    </submittedName>
</protein>
<evidence type="ECO:0000313" key="1">
    <source>
        <dbReference type="EMBL" id="MEW9921114.1"/>
    </source>
</evidence>
<gene>
    <name evidence="1" type="ORF">AB2B41_15985</name>
</gene>
<proteinExistence type="predicted"/>
<dbReference type="PANTHER" id="PTHR20974">
    <property type="entry name" value="UPF0585 PROTEIN CG18661"/>
    <property type="match status" value="1"/>
</dbReference>
<dbReference type="PANTHER" id="PTHR20974:SF0">
    <property type="entry name" value="UPF0585 PROTEIN CG18661"/>
    <property type="match status" value="1"/>
</dbReference>
<evidence type="ECO:0000313" key="2">
    <source>
        <dbReference type="Proteomes" id="UP001556098"/>
    </source>
</evidence>
<name>A0ABV3RS06_9RHOB</name>
<reference evidence="1 2" key="1">
    <citation type="submission" date="2024-07" db="EMBL/GenBank/DDBJ databases">
        <title>Marimonas sp.nov., isolated from tidal-flat sediment.</title>
        <authorList>
            <person name="Jayan J.N."/>
            <person name="Lee S.S."/>
        </authorList>
    </citation>
    <scope>NUCLEOTIDE SEQUENCE [LARGE SCALE GENOMIC DNA]</scope>
    <source>
        <strain evidence="1 2">MJW-29</strain>
    </source>
</reference>
<keyword evidence="2" id="KW-1185">Reference proteome</keyword>
<dbReference type="InterPro" id="IPR029063">
    <property type="entry name" value="SAM-dependent_MTases_sf"/>
</dbReference>
<sequence>MSRALPPTASVAEAREGAKLHAPAAARNAETICGMLTAVAPARGKALEIASGTGQHVVAFAAALPGITWQPTDIDPDRLRSIDAHAADAGLSNINPAMHLDAAVPGWGASRGGLDLIVLVNLLHLIGSDETRNVITEAAAALAPGGTLFLYGPFARDGALTSDGDRRFDAQLRAADPAIGYKDTADMNRWLTEAGIAAEPPHEMPANNLAIVARRRA</sequence>
<dbReference type="Gene3D" id="3.40.50.150">
    <property type="entry name" value="Vaccinia Virus protein VP39"/>
    <property type="match status" value="1"/>
</dbReference>
<dbReference type="SUPFAM" id="SSF53335">
    <property type="entry name" value="S-adenosyl-L-methionine-dependent methyltransferases"/>
    <property type="match status" value="1"/>
</dbReference>
<dbReference type="InterPro" id="IPR010342">
    <property type="entry name" value="DUF938"/>
</dbReference>
<dbReference type="EMBL" id="JBFNXX010000012">
    <property type="protein sequence ID" value="MEW9921114.1"/>
    <property type="molecule type" value="Genomic_DNA"/>
</dbReference>
<dbReference type="RefSeq" id="WP_367878814.1">
    <property type="nucleotide sequence ID" value="NZ_JBFNXX010000012.1"/>
</dbReference>